<dbReference type="InParanoid" id="A0A078AWT1"/>
<gene>
    <name evidence="2" type="primary">Contig10241.g10929</name>
    <name evidence="2" type="ORF">STYLEM_15721</name>
</gene>
<proteinExistence type="predicted"/>
<reference evidence="2 3" key="1">
    <citation type="submission" date="2014-06" db="EMBL/GenBank/DDBJ databases">
        <authorList>
            <person name="Swart Estienne"/>
        </authorList>
    </citation>
    <scope>NUCLEOTIDE SEQUENCE [LARGE SCALE GENOMIC DNA]</scope>
    <source>
        <strain evidence="2 3">130c</strain>
    </source>
</reference>
<feature type="region of interest" description="Disordered" evidence="1">
    <location>
        <begin position="183"/>
        <end position="209"/>
    </location>
</feature>
<keyword evidence="3" id="KW-1185">Reference proteome</keyword>
<feature type="compositionally biased region" description="Polar residues" evidence="1">
    <location>
        <begin position="56"/>
        <end position="67"/>
    </location>
</feature>
<dbReference type="Proteomes" id="UP000039865">
    <property type="component" value="Unassembled WGS sequence"/>
</dbReference>
<organism evidence="2 3">
    <name type="scientific">Stylonychia lemnae</name>
    <name type="common">Ciliate</name>
    <dbReference type="NCBI Taxonomy" id="5949"/>
    <lineage>
        <taxon>Eukaryota</taxon>
        <taxon>Sar</taxon>
        <taxon>Alveolata</taxon>
        <taxon>Ciliophora</taxon>
        <taxon>Intramacronucleata</taxon>
        <taxon>Spirotrichea</taxon>
        <taxon>Stichotrichia</taxon>
        <taxon>Sporadotrichida</taxon>
        <taxon>Oxytrichidae</taxon>
        <taxon>Stylonychinae</taxon>
        <taxon>Stylonychia</taxon>
    </lineage>
</organism>
<accession>A0A078AWT1</accession>
<dbReference type="AlphaFoldDB" id="A0A078AWT1"/>
<evidence type="ECO:0000256" key="1">
    <source>
        <dbReference type="SAM" id="MobiDB-lite"/>
    </source>
</evidence>
<dbReference type="EMBL" id="CCKQ01014829">
    <property type="protein sequence ID" value="CDW86624.1"/>
    <property type="molecule type" value="Genomic_DNA"/>
</dbReference>
<evidence type="ECO:0000313" key="2">
    <source>
        <dbReference type="EMBL" id="CDW86624.1"/>
    </source>
</evidence>
<feature type="compositionally biased region" description="Polar residues" evidence="1">
    <location>
        <begin position="183"/>
        <end position="195"/>
    </location>
</feature>
<evidence type="ECO:0000313" key="3">
    <source>
        <dbReference type="Proteomes" id="UP000039865"/>
    </source>
</evidence>
<sequence length="495" mass="58045">MQQSTQLMQAQQSLMAMQFYDEKTSKLQETLLKQLKKNLRLIQDLQQDPHHHQRGFSASLNVTGSMRRSQKDDSEKVKKDVLKVERKEIAVINREKHIGEKIKFYRNKQLGQFCMPRLEESQGFFSAEKLKEKGINPEELQMLQKLTQASLHFMPSQNPTEKKLYKNLSQSLNDYRSFVGNKTFSNHQGSSSPLNNLDYASDSQKPLKSQKQHRIQDLKKNNLLHFEKSNIENQIKQQIFQSSMYGSPTGQPMFNYSKNYFGSSGFEFNRDKLLKESNGDAQNAQKLAKYYRKLMSINQKNMKHVFSDYLQQVQTNEIDHQLKSLSRSPKMNANLTQSLNLKPINIPLAKQFSSFSSPMSPTVSAPTGEQKHFGFEKSTMLEQITHQKDRMSSSTYDMFSHSKQIDTLKQRNRLRSLFEYHQQKNNRDVLNKFLRRCDWEQKPNRMQLFRRQLQQSSTNYESQMKVLTAKKHQKMSYKNAEQQFQLLDTNESQSP</sequence>
<feature type="region of interest" description="Disordered" evidence="1">
    <location>
        <begin position="46"/>
        <end position="75"/>
    </location>
</feature>
<protein>
    <submittedName>
        <fullName evidence="2">Uncharacterized protein</fullName>
    </submittedName>
</protein>
<name>A0A078AWT1_STYLE</name>